<protein>
    <submittedName>
        <fullName evidence="1">FbpB family small basic protein</fullName>
    </submittedName>
</protein>
<sequence>MLVKKLSMEELIKKNKEELLNDKDQLDKIEKRLEQKYVKQSEYIGGDK</sequence>
<evidence type="ECO:0000313" key="2">
    <source>
        <dbReference type="Proteomes" id="UP001526147"/>
    </source>
</evidence>
<proteinExistence type="predicted"/>
<gene>
    <name evidence="1" type="ORF">OIH86_15025</name>
</gene>
<organism evidence="1 2">
    <name type="scientific">Metabacillus halosaccharovorans</name>
    <dbReference type="NCBI Taxonomy" id="930124"/>
    <lineage>
        <taxon>Bacteria</taxon>
        <taxon>Bacillati</taxon>
        <taxon>Bacillota</taxon>
        <taxon>Bacilli</taxon>
        <taxon>Bacillales</taxon>
        <taxon>Bacillaceae</taxon>
        <taxon>Metabacillus</taxon>
    </lineage>
</organism>
<name>A0ABT3DIR7_9BACI</name>
<evidence type="ECO:0000313" key="1">
    <source>
        <dbReference type="EMBL" id="MCV9886950.1"/>
    </source>
</evidence>
<comment type="caution">
    <text evidence="1">The sequence shown here is derived from an EMBL/GenBank/DDBJ whole genome shotgun (WGS) entry which is preliminary data.</text>
</comment>
<keyword evidence="2" id="KW-1185">Reference proteome</keyword>
<dbReference type="Proteomes" id="UP001526147">
    <property type="component" value="Unassembled WGS sequence"/>
</dbReference>
<dbReference type="EMBL" id="JAOYEY010000043">
    <property type="protein sequence ID" value="MCV9886950.1"/>
    <property type="molecule type" value="Genomic_DNA"/>
</dbReference>
<dbReference type="Pfam" id="PF13040">
    <property type="entry name" value="Fur_reg_FbpB"/>
    <property type="match status" value="1"/>
</dbReference>
<reference evidence="1 2" key="1">
    <citation type="submission" date="2022-10" db="EMBL/GenBank/DDBJ databases">
        <title>Draft genome assembly of moderately radiation resistant bacterium Metabacillus halosaccharovorans.</title>
        <authorList>
            <person name="Pal S."/>
            <person name="Gopinathan A."/>
        </authorList>
    </citation>
    <scope>NUCLEOTIDE SEQUENCE [LARGE SCALE GENOMIC DNA]</scope>
    <source>
        <strain evidence="1 2">VITHBRA001</strain>
    </source>
</reference>
<dbReference type="InterPro" id="IPR025004">
    <property type="entry name" value="SenN/SenS"/>
</dbReference>
<accession>A0ABT3DIR7</accession>